<name>A0A1M6QDA4_9AQUI</name>
<dbReference type="InterPro" id="IPR036976">
    <property type="entry name" value="RimM_N_sf"/>
</dbReference>
<dbReference type="NCBIfam" id="TIGR02273">
    <property type="entry name" value="16S_RimM"/>
    <property type="match status" value="1"/>
</dbReference>
<dbReference type="PANTHER" id="PTHR33692:SF1">
    <property type="entry name" value="RIBOSOME MATURATION FACTOR RIMM"/>
    <property type="match status" value="1"/>
</dbReference>
<dbReference type="InterPro" id="IPR027275">
    <property type="entry name" value="PRC-brl_dom"/>
</dbReference>
<organism evidence="8 9">
    <name type="scientific">Thermocrinis minervae</name>
    <dbReference type="NCBI Taxonomy" id="381751"/>
    <lineage>
        <taxon>Bacteria</taxon>
        <taxon>Pseudomonadati</taxon>
        <taxon>Aquificota</taxon>
        <taxon>Aquificia</taxon>
        <taxon>Aquificales</taxon>
        <taxon>Aquificaceae</taxon>
        <taxon>Thermocrinis</taxon>
    </lineage>
</organism>
<dbReference type="SUPFAM" id="SSF50447">
    <property type="entry name" value="Translation proteins"/>
    <property type="match status" value="1"/>
</dbReference>
<comment type="subcellular location">
    <subcellularLocation>
        <location evidence="5">Cytoplasm</location>
    </subcellularLocation>
</comment>
<evidence type="ECO:0000259" key="6">
    <source>
        <dbReference type="Pfam" id="PF01782"/>
    </source>
</evidence>
<evidence type="ECO:0000259" key="7">
    <source>
        <dbReference type="Pfam" id="PF05239"/>
    </source>
</evidence>
<reference evidence="8 9" key="1">
    <citation type="submission" date="2016-11" db="EMBL/GenBank/DDBJ databases">
        <authorList>
            <person name="Jaros S."/>
            <person name="Januszkiewicz K."/>
            <person name="Wedrychowicz H."/>
        </authorList>
    </citation>
    <scope>NUCLEOTIDE SEQUENCE [LARGE SCALE GENOMIC DNA]</scope>
    <source>
        <strain evidence="8 9">DSM 19557</strain>
    </source>
</reference>
<feature type="domain" description="PRC-barrel" evidence="7">
    <location>
        <begin position="104"/>
        <end position="167"/>
    </location>
</feature>
<evidence type="ECO:0000256" key="4">
    <source>
        <dbReference type="ARBA" id="ARBA00023186"/>
    </source>
</evidence>
<dbReference type="OrthoDB" id="9810331at2"/>
<evidence type="ECO:0000313" key="9">
    <source>
        <dbReference type="Proteomes" id="UP000189810"/>
    </source>
</evidence>
<dbReference type="STRING" id="381751.SAMN05444391_0187"/>
<dbReference type="Pfam" id="PF01782">
    <property type="entry name" value="RimM"/>
    <property type="match status" value="1"/>
</dbReference>
<dbReference type="GO" id="GO:0005840">
    <property type="term" value="C:ribosome"/>
    <property type="evidence" value="ECO:0007669"/>
    <property type="project" value="InterPro"/>
</dbReference>
<feature type="domain" description="RimM N-terminal" evidence="6">
    <location>
        <begin position="15"/>
        <end position="96"/>
    </location>
</feature>
<dbReference type="HAMAP" id="MF_00014">
    <property type="entry name" value="Ribosome_mat_RimM"/>
    <property type="match status" value="1"/>
</dbReference>
<dbReference type="GO" id="GO:0006364">
    <property type="term" value="P:rRNA processing"/>
    <property type="evidence" value="ECO:0007669"/>
    <property type="project" value="UniProtKB-UniRule"/>
</dbReference>
<dbReference type="InterPro" id="IPR011033">
    <property type="entry name" value="PRC_barrel-like_sf"/>
</dbReference>
<evidence type="ECO:0000256" key="5">
    <source>
        <dbReference type="HAMAP-Rule" id="MF_00014"/>
    </source>
</evidence>
<dbReference type="Gene3D" id="2.40.30.60">
    <property type="entry name" value="RimM"/>
    <property type="match status" value="1"/>
</dbReference>
<dbReference type="EMBL" id="LT670846">
    <property type="protein sequence ID" value="SHK18100.1"/>
    <property type="molecule type" value="Genomic_DNA"/>
</dbReference>
<dbReference type="GO" id="GO:0043022">
    <property type="term" value="F:ribosome binding"/>
    <property type="evidence" value="ECO:0007669"/>
    <property type="project" value="InterPro"/>
</dbReference>
<dbReference type="Proteomes" id="UP000189810">
    <property type="component" value="Chromosome I"/>
</dbReference>
<dbReference type="GO" id="GO:0005737">
    <property type="term" value="C:cytoplasm"/>
    <property type="evidence" value="ECO:0007669"/>
    <property type="project" value="UniProtKB-SubCell"/>
</dbReference>
<dbReference type="Gene3D" id="2.30.30.240">
    <property type="entry name" value="PRC-barrel domain"/>
    <property type="match status" value="1"/>
</dbReference>
<keyword evidence="4 5" id="KW-0143">Chaperone</keyword>
<evidence type="ECO:0000313" key="8">
    <source>
        <dbReference type="EMBL" id="SHK18100.1"/>
    </source>
</evidence>
<keyword evidence="3 5" id="KW-0698">rRNA processing</keyword>
<dbReference type="SUPFAM" id="SSF50346">
    <property type="entry name" value="PRC-barrel domain"/>
    <property type="match status" value="1"/>
</dbReference>
<keyword evidence="2 5" id="KW-0690">Ribosome biogenesis</keyword>
<dbReference type="GO" id="GO:0042274">
    <property type="term" value="P:ribosomal small subunit biogenesis"/>
    <property type="evidence" value="ECO:0007669"/>
    <property type="project" value="UniProtKB-UniRule"/>
</dbReference>
<proteinExistence type="inferred from homology"/>
<comment type="domain">
    <text evidence="5">The PRC barrel domain binds ribosomal protein uS19.</text>
</comment>
<dbReference type="InterPro" id="IPR002676">
    <property type="entry name" value="RimM_N"/>
</dbReference>
<dbReference type="PANTHER" id="PTHR33692">
    <property type="entry name" value="RIBOSOME MATURATION FACTOR RIMM"/>
    <property type="match status" value="1"/>
</dbReference>
<evidence type="ECO:0000256" key="1">
    <source>
        <dbReference type="ARBA" id="ARBA00022490"/>
    </source>
</evidence>
<keyword evidence="1 5" id="KW-0963">Cytoplasm</keyword>
<dbReference type="InterPro" id="IPR009000">
    <property type="entry name" value="Transl_B-barrel_sf"/>
</dbReference>
<dbReference type="InterPro" id="IPR011961">
    <property type="entry name" value="RimM"/>
</dbReference>
<comment type="subunit">
    <text evidence="5">Binds ribosomal protein uS19.</text>
</comment>
<sequence>MQEKEDKHDKAHYVVIGRIRDTYGIKGWLKVEPYLSVKHWSKLKGVYLKKKGGDYVPFELEGVKKHHKMVVIKFKGCDSLECADRFIGAKVFLPEEYLPKVSKDEYYFFQIEGKEVVTEDGKYLGKITGVLELSPYFLLEIDEGKLYVPFVSALVKSVEDKVYVENSLAELLEEENDT</sequence>
<accession>A0A1M6QDA4</accession>
<gene>
    <name evidence="5" type="primary">rimM</name>
    <name evidence="8" type="ORF">SAMN05444391_0187</name>
</gene>
<evidence type="ECO:0000256" key="2">
    <source>
        <dbReference type="ARBA" id="ARBA00022517"/>
    </source>
</evidence>
<dbReference type="AlphaFoldDB" id="A0A1M6QDA4"/>
<evidence type="ECO:0000256" key="3">
    <source>
        <dbReference type="ARBA" id="ARBA00022552"/>
    </source>
</evidence>
<dbReference type="RefSeq" id="WP_079653385.1">
    <property type="nucleotide sequence ID" value="NZ_LT670846.1"/>
</dbReference>
<keyword evidence="9" id="KW-1185">Reference proteome</keyword>
<protein>
    <recommendedName>
        <fullName evidence="5">Ribosome maturation factor RimM</fullName>
    </recommendedName>
</protein>
<comment type="function">
    <text evidence="5">An accessory protein needed during the final step in the assembly of 30S ribosomal subunit, possibly for assembly of the head region. Essential for efficient processing of 16S rRNA. May be needed both before and after RbfA during the maturation of 16S rRNA. It has affinity for free ribosomal 30S subunits but not for 70S ribosomes.</text>
</comment>
<comment type="similarity">
    <text evidence="5">Belongs to the RimM family.</text>
</comment>
<dbReference type="Pfam" id="PF05239">
    <property type="entry name" value="PRC"/>
    <property type="match status" value="1"/>
</dbReference>